<reference evidence="2" key="1">
    <citation type="submission" date="2024-05" db="EMBL/GenBank/DDBJ databases">
        <title>Metabacillus sp. nov., isolated from the rhizosphere soil of tomato plants.</title>
        <authorList>
            <person name="Ma R."/>
        </authorList>
    </citation>
    <scope>NUCLEOTIDE SEQUENCE</scope>
    <source>
        <strain evidence="2">DBTR6</strain>
    </source>
</reference>
<evidence type="ECO:0000256" key="1">
    <source>
        <dbReference type="SAM" id="Phobius"/>
    </source>
</evidence>
<dbReference type="RefSeq" id="WP_224137321.1">
    <property type="nucleotide sequence ID" value="NZ_JAIQUM010000006.1"/>
</dbReference>
<protein>
    <submittedName>
        <fullName evidence="2">Uncharacterized protein</fullName>
    </submittedName>
</protein>
<feature type="transmembrane region" description="Helical" evidence="1">
    <location>
        <begin position="34"/>
        <end position="52"/>
    </location>
</feature>
<dbReference type="EMBL" id="JAIQUM010000006">
    <property type="protein sequence ID" value="MBZ5749541.1"/>
    <property type="molecule type" value="Genomic_DNA"/>
</dbReference>
<keyword evidence="3" id="KW-1185">Reference proteome</keyword>
<name>A0ABS7UMK9_9BACI</name>
<keyword evidence="1" id="KW-0812">Transmembrane</keyword>
<keyword evidence="1" id="KW-1133">Transmembrane helix</keyword>
<feature type="transmembrane region" description="Helical" evidence="1">
    <location>
        <begin position="7"/>
        <end position="28"/>
    </location>
</feature>
<accession>A0ABS7UMK9</accession>
<proteinExistence type="predicted"/>
<evidence type="ECO:0000313" key="3">
    <source>
        <dbReference type="Proteomes" id="UP001165287"/>
    </source>
</evidence>
<feature type="transmembrane region" description="Helical" evidence="1">
    <location>
        <begin position="64"/>
        <end position="89"/>
    </location>
</feature>
<dbReference type="Proteomes" id="UP001165287">
    <property type="component" value="Unassembled WGS sequence"/>
</dbReference>
<comment type="caution">
    <text evidence="2">The sequence shown here is derived from an EMBL/GenBank/DDBJ whole genome shotgun (WGS) entry which is preliminary data.</text>
</comment>
<keyword evidence="1" id="KW-0472">Membrane</keyword>
<sequence length="91" mass="10268">MQKKFVIISYLLFLVPLIFIVNFLFDIITLKNIQGLPIFPSLLFCPIGLFFASKAHKIRKDVLTLCSIIANTVLFVFPLAYMVVGTVIFGV</sequence>
<gene>
    <name evidence="2" type="ORF">K9V48_04600</name>
</gene>
<organism evidence="2 3">
    <name type="scientific">Metabacillus rhizolycopersici</name>
    <dbReference type="NCBI Taxonomy" id="2875709"/>
    <lineage>
        <taxon>Bacteria</taxon>
        <taxon>Bacillati</taxon>
        <taxon>Bacillota</taxon>
        <taxon>Bacilli</taxon>
        <taxon>Bacillales</taxon>
        <taxon>Bacillaceae</taxon>
        <taxon>Metabacillus</taxon>
    </lineage>
</organism>
<evidence type="ECO:0000313" key="2">
    <source>
        <dbReference type="EMBL" id="MBZ5749541.1"/>
    </source>
</evidence>